<dbReference type="PANTHER" id="PTHR43394">
    <property type="entry name" value="ATP-DEPENDENT PERMEASE MDL1, MITOCHONDRIAL"/>
    <property type="match status" value="1"/>
</dbReference>
<evidence type="ECO:0000256" key="15">
    <source>
        <dbReference type="ARBA" id="ARBA00041416"/>
    </source>
</evidence>
<evidence type="ECO:0000256" key="17">
    <source>
        <dbReference type="SAM" id="Phobius"/>
    </source>
</evidence>
<reference evidence="20" key="1">
    <citation type="submission" date="2020-12" db="EMBL/GenBank/DDBJ databases">
        <title>Metabolic potential, ecology and presence of endohyphal bacteria is reflected in genomic diversity of Mucoromycotina.</title>
        <authorList>
            <person name="Muszewska A."/>
            <person name="Okrasinska A."/>
            <person name="Steczkiewicz K."/>
            <person name="Drgas O."/>
            <person name="Orlowska M."/>
            <person name="Perlinska-Lenart U."/>
            <person name="Aleksandrzak-Piekarczyk T."/>
            <person name="Szatraj K."/>
            <person name="Zielenkiewicz U."/>
            <person name="Pilsyk S."/>
            <person name="Malc E."/>
            <person name="Mieczkowski P."/>
            <person name="Kruszewska J.S."/>
            <person name="Biernat P."/>
            <person name="Pawlowska J."/>
        </authorList>
    </citation>
    <scope>NUCLEOTIDE SEQUENCE</scope>
    <source>
        <strain evidence="20">WA0000067209</strain>
    </source>
</reference>
<dbReference type="CDD" id="cd03249">
    <property type="entry name" value="ABC_MTABC3_MDL1_MDL2"/>
    <property type="match status" value="1"/>
</dbReference>
<dbReference type="PROSITE" id="PS50929">
    <property type="entry name" value="ABC_TM1F"/>
    <property type="match status" value="1"/>
</dbReference>
<dbReference type="GO" id="GO:0006813">
    <property type="term" value="P:potassium ion transport"/>
    <property type="evidence" value="ECO:0007669"/>
    <property type="project" value="UniProtKB-KW"/>
</dbReference>
<evidence type="ECO:0000256" key="11">
    <source>
        <dbReference type="ARBA" id="ARBA00023065"/>
    </source>
</evidence>
<keyword evidence="21" id="KW-1185">Reference proteome</keyword>
<dbReference type="Pfam" id="PF00664">
    <property type="entry name" value="ABC_membrane"/>
    <property type="match status" value="1"/>
</dbReference>
<dbReference type="Gene3D" id="3.40.50.300">
    <property type="entry name" value="P-loop containing nucleotide triphosphate hydrolases"/>
    <property type="match status" value="1"/>
</dbReference>
<dbReference type="Proteomes" id="UP000654370">
    <property type="component" value="Unassembled WGS sequence"/>
</dbReference>
<dbReference type="InterPro" id="IPR011527">
    <property type="entry name" value="ABC1_TM_dom"/>
</dbReference>
<dbReference type="InterPro" id="IPR017871">
    <property type="entry name" value="ABC_transporter-like_CS"/>
</dbReference>
<feature type="domain" description="ABC transmembrane type-1" evidence="19">
    <location>
        <begin position="164"/>
        <end position="452"/>
    </location>
</feature>
<protein>
    <recommendedName>
        <fullName evidence="14">Mitochondrial potassium channel ATP-binding subunit</fullName>
    </recommendedName>
    <alternativeName>
        <fullName evidence="16">ATP-binding cassette sub-family B member 8, mitochondrial</fullName>
    </alternativeName>
    <alternativeName>
        <fullName evidence="15">Mitochondrial sulfonylurea-receptor</fullName>
    </alternativeName>
</protein>
<evidence type="ECO:0000256" key="12">
    <source>
        <dbReference type="ARBA" id="ARBA00023128"/>
    </source>
</evidence>
<keyword evidence="8" id="KW-0809">Transit peptide</keyword>
<dbReference type="FunFam" id="1.20.1560.10:FF:000215">
    <property type="entry name" value="ABC transporter B family member 4"/>
    <property type="match status" value="1"/>
</dbReference>
<evidence type="ECO:0000256" key="7">
    <source>
        <dbReference type="ARBA" id="ARBA00022840"/>
    </source>
</evidence>
<evidence type="ECO:0000256" key="6">
    <source>
        <dbReference type="ARBA" id="ARBA00022792"/>
    </source>
</evidence>
<evidence type="ECO:0000256" key="8">
    <source>
        <dbReference type="ARBA" id="ARBA00022946"/>
    </source>
</evidence>
<keyword evidence="6" id="KW-0999">Mitochondrion inner membrane</keyword>
<dbReference type="InterPro" id="IPR003439">
    <property type="entry name" value="ABC_transporter-like_ATP-bd"/>
</dbReference>
<evidence type="ECO:0000259" key="18">
    <source>
        <dbReference type="PROSITE" id="PS50893"/>
    </source>
</evidence>
<keyword evidence="12" id="KW-0496">Mitochondrion</keyword>
<evidence type="ECO:0000259" key="19">
    <source>
        <dbReference type="PROSITE" id="PS50929"/>
    </source>
</evidence>
<dbReference type="CDD" id="cd18574">
    <property type="entry name" value="ABC_6TM_ABCB8_like"/>
    <property type="match status" value="1"/>
</dbReference>
<dbReference type="InterPro" id="IPR039421">
    <property type="entry name" value="Type_1_exporter"/>
</dbReference>
<sequence>MLARTVLRLGHVQPAHATCKSILIAAKSTQFGSLNLKPQNVQRLCSGTPFSTTSAGTPTFTVIARQSQVSQYLKKASPSGASLAPTLTTVFGTIGAYQALKFTRNCHGKVYCDAGILQDPYVRPMAISVKPIYEDMEKAEKHEPKTSLWVEVWRLVKPDILLLILVAATAIGAAMVNLQTPSVTGELINVLAQSIKSSESLSMQELQKPAMKLLLLFLSQGFLTFSHISLVSTLGENVAARLKSTLFSAIIRQDISFFDSHKSGELVGRLTTDVADFKHTFKQIVTQGLKSIAQSVGSAVHLMRISPSLTFTLISTMPVLYAVLNLYGSYLRKLSKHGKEYDGIASGLAGELIANVRTVRAFAAEENECKHYQAATDKVAKSNTHLGLHIGLFQGLTNVSIGCMALIVLYYGGSLVVKNEMSGGDLMTYMLSTQATQKSLVSLGVLFGQSIKAVGSANRVFEFVHATPDVPLHGGITLPDLDGNIRFDNVSFYYPTRKEHRVLDGFTLDIPKGTMIALCGPSGSGKSTVAALLERFYEPCSGEIYIDGYPLSQMDPSWIRQQIGFINQEPVLFAASIADNIRYGRPDASDEDVREAARQANAEHFIEAFPEGYDTMVGERGTSLSGGQKQRVAIARAILKNPKVGDIDHEDEDEATSALDTHSEKLVQEALDELMKGKTVLVVAHRLSTIRSADVIVVMGREIGNVIEKGTHEQLMKKKGMYFGLHNNVEMFS</sequence>
<evidence type="ECO:0000256" key="4">
    <source>
        <dbReference type="ARBA" id="ARBA00022692"/>
    </source>
</evidence>
<keyword evidence="5" id="KW-0547">Nucleotide-binding</keyword>
<evidence type="ECO:0000313" key="20">
    <source>
        <dbReference type="EMBL" id="KAG2172836.1"/>
    </source>
</evidence>
<keyword evidence="7" id="KW-0067">ATP-binding</keyword>
<accession>A0A8H7U723</accession>
<evidence type="ECO:0000256" key="1">
    <source>
        <dbReference type="ARBA" id="ARBA00004448"/>
    </source>
</evidence>
<comment type="caution">
    <text evidence="20">The sequence shown here is derived from an EMBL/GenBank/DDBJ whole genome shotgun (WGS) entry which is preliminary data.</text>
</comment>
<dbReference type="FunFam" id="3.40.50.300:FF:000403">
    <property type="entry name" value="ATP-binding cassette sub-family B member 8, mitochondrial"/>
    <property type="match status" value="1"/>
</dbReference>
<feature type="transmembrane region" description="Helical" evidence="17">
    <location>
        <begin position="386"/>
        <end position="412"/>
    </location>
</feature>
<evidence type="ECO:0000313" key="21">
    <source>
        <dbReference type="Proteomes" id="UP000654370"/>
    </source>
</evidence>
<keyword evidence="3" id="KW-0633">Potassium transport</keyword>
<dbReference type="InterPro" id="IPR003593">
    <property type="entry name" value="AAA+_ATPase"/>
</dbReference>
<evidence type="ECO:0000256" key="9">
    <source>
        <dbReference type="ARBA" id="ARBA00022958"/>
    </source>
</evidence>
<dbReference type="GO" id="GO:0090374">
    <property type="term" value="P:oligopeptide export from mitochondrion"/>
    <property type="evidence" value="ECO:0007669"/>
    <property type="project" value="TreeGrafter"/>
</dbReference>
<dbReference type="InterPro" id="IPR036640">
    <property type="entry name" value="ABC1_TM_sf"/>
</dbReference>
<dbReference type="SUPFAM" id="SSF90123">
    <property type="entry name" value="ABC transporter transmembrane region"/>
    <property type="match status" value="1"/>
</dbReference>
<feature type="domain" description="ABC transporter" evidence="18">
    <location>
        <begin position="485"/>
        <end position="728"/>
    </location>
</feature>
<dbReference type="GO" id="GO:0015421">
    <property type="term" value="F:ABC-type oligopeptide transporter activity"/>
    <property type="evidence" value="ECO:0007669"/>
    <property type="project" value="TreeGrafter"/>
</dbReference>
<dbReference type="PROSITE" id="PS00211">
    <property type="entry name" value="ABC_TRANSPORTER_1"/>
    <property type="match status" value="1"/>
</dbReference>
<evidence type="ECO:0000256" key="10">
    <source>
        <dbReference type="ARBA" id="ARBA00022989"/>
    </source>
</evidence>
<dbReference type="PROSITE" id="PS50893">
    <property type="entry name" value="ABC_TRANSPORTER_2"/>
    <property type="match status" value="1"/>
</dbReference>
<organism evidence="20 21">
    <name type="scientific">Mortierella isabellina</name>
    <name type="common">Filamentous fungus</name>
    <name type="synonym">Umbelopsis isabellina</name>
    <dbReference type="NCBI Taxonomy" id="91625"/>
    <lineage>
        <taxon>Eukaryota</taxon>
        <taxon>Fungi</taxon>
        <taxon>Fungi incertae sedis</taxon>
        <taxon>Mucoromycota</taxon>
        <taxon>Mucoromycotina</taxon>
        <taxon>Umbelopsidomycetes</taxon>
        <taxon>Umbelopsidales</taxon>
        <taxon>Umbelopsidaceae</taxon>
        <taxon>Umbelopsis</taxon>
    </lineage>
</organism>
<dbReference type="Gene3D" id="1.20.1560.10">
    <property type="entry name" value="ABC transporter type 1, transmembrane domain"/>
    <property type="match status" value="1"/>
</dbReference>
<gene>
    <name evidence="20" type="ORF">INT43_000186</name>
</gene>
<name>A0A8H7U723_MORIS</name>
<dbReference type="PANTHER" id="PTHR43394:SF17">
    <property type="entry name" value="MITOCHONDRIAL POTASSIUM CHANNEL ATP-BINDING SUBUNIT"/>
    <property type="match status" value="1"/>
</dbReference>
<keyword evidence="2" id="KW-0813">Transport</keyword>
<dbReference type="EMBL" id="JAEPQZ010000016">
    <property type="protein sequence ID" value="KAG2172836.1"/>
    <property type="molecule type" value="Genomic_DNA"/>
</dbReference>
<dbReference type="GO" id="GO:0005743">
    <property type="term" value="C:mitochondrial inner membrane"/>
    <property type="evidence" value="ECO:0007669"/>
    <property type="project" value="UniProtKB-SubCell"/>
</dbReference>
<feature type="transmembrane region" description="Helical" evidence="17">
    <location>
        <begin position="308"/>
        <end position="327"/>
    </location>
</feature>
<dbReference type="Pfam" id="PF00005">
    <property type="entry name" value="ABC_tran"/>
    <property type="match status" value="1"/>
</dbReference>
<evidence type="ECO:0000256" key="2">
    <source>
        <dbReference type="ARBA" id="ARBA00022448"/>
    </source>
</evidence>
<dbReference type="OrthoDB" id="6500128at2759"/>
<dbReference type="GO" id="GO:0005524">
    <property type="term" value="F:ATP binding"/>
    <property type="evidence" value="ECO:0007669"/>
    <property type="project" value="UniProtKB-KW"/>
</dbReference>
<dbReference type="SMART" id="SM00382">
    <property type="entry name" value="AAA"/>
    <property type="match status" value="1"/>
</dbReference>
<evidence type="ECO:0000256" key="13">
    <source>
        <dbReference type="ARBA" id="ARBA00023136"/>
    </source>
</evidence>
<keyword evidence="4 17" id="KW-0812">Transmembrane</keyword>
<evidence type="ECO:0000256" key="3">
    <source>
        <dbReference type="ARBA" id="ARBA00022538"/>
    </source>
</evidence>
<dbReference type="AlphaFoldDB" id="A0A8H7U723"/>
<evidence type="ECO:0000256" key="16">
    <source>
        <dbReference type="ARBA" id="ARBA00042968"/>
    </source>
</evidence>
<keyword evidence="10 17" id="KW-1133">Transmembrane helix</keyword>
<evidence type="ECO:0000256" key="5">
    <source>
        <dbReference type="ARBA" id="ARBA00022741"/>
    </source>
</evidence>
<keyword evidence="11" id="KW-0406">Ion transport</keyword>
<comment type="subcellular location">
    <subcellularLocation>
        <location evidence="1">Mitochondrion inner membrane</location>
        <topology evidence="1">Multi-pass membrane protein</topology>
    </subcellularLocation>
</comment>
<dbReference type="GO" id="GO:0016887">
    <property type="term" value="F:ATP hydrolysis activity"/>
    <property type="evidence" value="ECO:0007669"/>
    <property type="project" value="InterPro"/>
</dbReference>
<evidence type="ECO:0000256" key="14">
    <source>
        <dbReference type="ARBA" id="ARBA00040439"/>
    </source>
</evidence>
<keyword evidence="9" id="KW-0630">Potassium</keyword>
<dbReference type="SUPFAM" id="SSF52540">
    <property type="entry name" value="P-loop containing nucleoside triphosphate hydrolases"/>
    <property type="match status" value="1"/>
</dbReference>
<dbReference type="InterPro" id="IPR027417">
    <property type="entry name" value="P-loop_NTPase"/>
</dbReference>
<proteinExistence type="predicted"/>
<keyword evidence="13 17" id="KW-0472">Membrane</keyword>